<accession>A0A9D1UDD9</accession>
<evidence type="ECO:0000256" key="5">
    <source>
        <dbReference type="ARBA" id="ARBA00022989"/>
    </source>
</evidence>
<evidence type="ECO:0000256" key="2">
    <source>
        <dbReference type="ARBA" id="ARBA00022448"/>
    </source>
</evidence>
<dbReference type="PROSITE" id="PS50928">
    <property type="entry name" value="ABC_TM1"/>
    <property type="match status" value="1"/>
</dbReference>
<dbReference type="InterPro" id="IPR000515">
    <property type="entry name" value="MetI-like"/>
</dbReference>
<evidence type="ECO:0000259" key="8">
    <source>
        <dbReference type="PROSITE" id="PS50928"/>
    </source>
</evidence>
<evidence type="ECO:0000256" key="7">
    <source>
        <dbReference type="RuleBase" id="RU363032"/>
    </source>
</evidence>
<feature type="transmembrane region" description="Helical" evidence="7">
    <location>
        <begin position="135"/>
        <end position="155"/>
    </location>
</feature>
<gene>
    <name evidence="9" type="ORF">H9742_12750</name>
</gene>
<dbReference type="InterPro" id="IPR035906">
    <property type="entry name" value="MetI-like_sf"/>
</dbReference>
<evidence type="ECO:0000256" key="3">
    <source>
        <dbReference type="ARBA" id="ARBA00022475"/>
    </source>
</evidence>
<evidence type="ECO:0000313" key="10">
    <source>
        <dbReference type="Proteomes" id="UP000824265"/>
    </source>
</evidence>
<comment type="caution">
    <text evidence="9">The sequence shown here is derived from an EMBL/GenBank/DDBJ whole genome shotgun (WGS) entry which is preliminary data.</text>
</comment>
<keyword evidence="5 7" id="KW-1133">Transmembrane helix</keyword>
<reference evidence="9" key="2">
    <citation type="submission" date="2021-04" db="EMBL/GenBank/DDBJ databases">
        <authorList>
            <person name="Gilroy R."/>
        </authorList>
    </citation>
    <scope>NUCLEOTIDE SEQUENCE</scope>
    <source>
        <strain evidence="9">CHK195-6426</strain>
    </source>
</reference>
<evidence type="ECO:0000256" key="4">
    <source>
        <dbReference type="ARBA" id="ARBA00022692"/>
    </source>
</evidence>
<dbReference type="CDD" id="cd06261">
    <property type="entry name" value="TM_PBP2"/>
    <property type="match status" value="1"/>
</dbReference>
<dbReference type="EMBL" id="DXGH01000071">
    <property type="protein sequence ID" value="HIW82365.1"/>
    <property type="molecule type" value="Genomic_DNA"/>
</dbReference>
<dbReference type="Proteomes" id="UP000824265">
    <property type="component" value="Unassembled WGS sequence"/>
</dbReference>
<dbReference type="SUPFAM" id="SSF161098">
    <property type="entry name" value="MetI-like"/>
    <property type="match status" value="1"/>
</dbReference>
<dbReference type="PANTHER" id="PTHR30151">
    <property type="entry name" value="ALKANE SULFONATE ABC TRANSPORTER-RELATED, MEMBRANE SUBUNIT"/>
    <property type="match status" value="1"/>
</dbReference>
<keyword evidence="4 7" id="KW-0812">Transmembrane</keyword>
<dbReference type="Pfam" id="PF00528">
    <property type="entry name" value="BPD_transp_1"/>
    <property type="match status" value="1"/>
</dbReference>
<dbReference type="AlphaFoldDB" id="A0A9D1UDD9"/>
<dbReference type="Gene3D" id="1.10.3720.10">
    <property type="entry name" value="MetI-like"/>
    <property type="match status" value="1"/>
</dbReference>
<organism evidence="9 10">
    <name type="scientific">Candidatus Acetatifactor stercoripullorum</name>
    <dbReference type="NCBI Taxonomy" id="2838414"/>
    <lineage>
        <taxon>Bacteria</taxon>
        <taxon>Bacillati</taxon>
        <taxon>Bacillota</taxon>
        <taxon>Clostridia</taxon>
        <taxon>Lachnospirales</taxon>
        <taxon>Lachnospiraceae</taxon>
        <taxon>Acetatifactor</taxon>
    </lineage>
</organism>
<keyword evidence="2 7" id="KW-0813">Transport</keyword>
<feature type="domain" description="ABC transmembrane type-1" evidence="8">
    <location>
        <begin position="70"/>
        <end position="250"/>
    </location>
</feature>
<evidence type="ECO:0000313" key="9">
    <source>
        <dbReference type="EMBL" id="HIW82365.1"/>
    </source>
</evidence>
<comment type="subcellular location">
    <subcellularLocation>
        <location evidence="1 7">Cell membrane</location>
        <topology evidence="1 7">Multi-pass membrane protein</topology>
    </subcellularLocation>
</comment>
<proteinExistence type="inferred from homology"/>
<dbReference type="GO" id="GO:0055085">
    <property type="term" value="P:transmembrane transport"/>
    <property type="evidence" value="ECO:0007669"/>
    <property type="project" value="InterPro"/>
</dbReference>
<keyword evidence="6 7" id="KW-0472">Membrane</keyword>
<comment type="similarity">
    <text evidence="7">Belongs to the binding-protein-dependent transport system permease family.</text>
</comment>
<feature type="transmembrane region" description="Helical" evidence="7">
    <location>
        <begin position="109"/>
        <end position="129"/>
    </location>
</feature>
<sequence length="260" mass="29117">MTKQEEFVKSHKRHHHLITSWRFLILVLFLVLWEASADLGWIDSFFFSSPSRVVLLFIELCADRSIFLHIGITLWETLLSFLLVFLISLISATLLWYSTKLSEILEPYLVILNSLPKSALAPLFIVWLGTGTKTIIVAGISVALFGSIISFYTGFKQSDSEKVTLIYTLGGKKRDAFFKVILPSSVPVLLSTTKVNIGLALVGVIIGEFLAARQGLGYLIIYGSQVFQLDLVIMAVVILCLIAFGLYRGIQQIEYHIRKG</sequence>
<keyword evidence="3" id="KW-1003">Cell membrane</keyword>
<feature type="transmembrane region" description="Helical" evidence="7">
    <location>
        <begin position="78"/>
        <end position="97"/>
    </location>
</feature>
<name>A0A9D1UDD9_9FIRM</name>
<protein>
    <submittedName>
        <fullName evidence="9">ABC transporter permease</fullName>
    </submittedName>
</protein>
<feature type="transmembrane region" description="Helical" evidence="7">
    <location>
        <begin position="226"/>
        <end position="250"/>
    </location>
</feature>
<evidence type="ECO:0000256" key="1">
    <source>
        <dbReference type="ARBA" id="ARBA00004651"/>
    </source>
</evidence>
<feature type="transmembrane region" description="Helical" evidence="7">
    <location>
        <begin position="20"/>
        <end position="41"/>
    </location>
</feature>
<dbReference type="PANTHER" id="PTHR30151:SF19">
    <property type="entry name" value="ABC TRANSPORTER PERMEASE"/>
    <property type="match status" value="1"/>
</dbReference>
<dbReference type="GO" id="GO:0005886">
    <property type="term" value="C:plasma membrane"/>
    <property type="evidence" value="ECO:0007669"/>
    <property type="project" value="UniProtKB-SubCell"/>
</dbReference>
<reference evidence="9" key="1">
    <citation type="journal article" date="2021" name="PeerJ">
        <title>Extensive microbial diversity within the chicken gut microbiome revealed by metagenomics and culture.</title>
        <authorList>
            <person name="Gilroy R."/>
            <person name="Ravi A."/>
            <person name="Getino M."/>
            <person name="Pursley I."/>
            <person name="Horton D.L."/>
            <person name="Alikhan N.F."/>
            <person name="Baker D."/>
            <person name="Gharbi K."/>
            <person name="Hall N."/>
            <person name="Watson M."/>
            <person name="Adriaenssens E.M."/>
            <person name="Foster-Nyarko E."/>
            <person name="Jarju S."/>
            <person name="Secka A."/>
            <person name="Antonio M."/>
            <person name="Oren A."/>
            <person name="Chaudhuri R.R."/>
            <person name="La Ragione R."/>
            <person name="Hildebrand F."/>
            <person name="Pallen M.J."/>
        </authorList>
    </citation>
    <scope>NUCLEOTIDE SEQUENCE</scope>
    <source>
        <strain evidence="9">CHK195-6426</strain>
    </source>
</reference>
<evidence type="ECO:0000256" key="6">
    <source>
        <dbReference type="ARBA" id="ARBA00023136"/>
    </source>
</evidence>